<comment type="similarity">
    <text evidence="1">Belongs to the TolB family.</text>
</comment>
<organism evidence="2">
    <name type="scientific">marine sediment metagenome</name>
    <dbReference type="NCBI Taxonomy" id="412755"/>
    <lineage>
        <taxon>unclassified sequences</taxon>
        <taxon>metagenomes</taxon>
        <taxon>ecological metagenomes</taxon>
    </lineage>
</organism>
<evidence type="ECO:0000256" key="1">
    <source>
        <dbReference type="ARBA" id="ARBA00009820"/>
    </source>
</evidence>
<reference evidence="2" key="1">
    <citation type="journal article" date="2015" name="Nature">
        <title>Complex archaea that bridge the gap between prokaryotes and eukaryotes.</title>
        <authorList>
            <person name="Spang A."/>
            <person name="Saw J.H."/>
            <person name="Jorgensen S.L."/>
            <person name="Zaremba-Niedzwiedzka K."/>
            <person name="Martijn J."/>
            <person name="Lind A.E."/>
            <person name="van Eijk R."/>
            <person name="Schleper C."/>
            <person name="Guy L."/>
            <person name="Ettema T.J."/>
        </authorList>
    </citation>
    <scope>NUCLEOTIDE SEQUENCE</scope>
</reference>
<dbReference type="Gene3D" id="2.120.10.30">
    <property type="entry name" value="TolB, C-terminal domain"/>
    <property type="match status" value="2"/>
</dbReference>
<evidence type="ECO:0000313" key="2">
    <source>
        <dbReference type="EMBL" id="KKL65537.1"/>
    </source>
</evidence>
<comment type="caution">
    <text evidence="2">The sequence shown here is derived from an EMBL/GenBank/DDBJ whole genome shotgun (WGS) entry which is preliminary data.</text>
</comment>
<dbReference type="InterPro" id="IPR011659">
    <property type="entry name" value="WD40"/>
</dbReference>
<dbReference type="InterPro" id="IPR011042">
    <property type="entry name" value="6-blade_b-propeller_TolB-like"/>
</dbReference>
<dbReference type="PANTHER" id="PTHR36842:SF1">
    <property type="entry name" value="PROTEIN TOLB"/>
    <property type="match status" value="1"/>
</dbReference>
<gene>
    <name evidence="2" type="ORF">LCGC14_2153980</name>
</gene>
<protein>
    <recommendedName>
        <fullName evidence="3">Dipeptidylpeptidase IV N-terminal domain-containing protein</fullName>
    </recommendedName>
</protein>
<name>A0A0F9GR15_9ZZZZ</name>
<feature type="non-terminal residue" evidence="2">
    <location>
        <position position="424"/>
    </location>
</feature>
<evidence type="ECO:0008006" key="3">
    <source>
        <dbReference type="Google" id="ProtNLM"/>
    </source>
</evidence>
<dbReference type="PANTHER" id="PTHR36842">
    <property type="entry name" value="PROTEIN TOLB HOMOLOG"/>
    <property type="match status" value="1"/>
</dbReference>
<dbReference type="Pfam" id="PF07676">
    <property type="entry name" value="PD40"/>
    <property type="match status" value="3"/>
</dbReference>
<accession>A0A0F9GR15</accession>
<dbReference type="SUPFAM" id="SSF82171">
    <property type="entry name" value="DPP6 N-terminal domain-like"/>
    <property type="match status" value="1"/>
</dbReference>
<sequence length="424" mass="46379">MKHNVKGLGLLAVMMAFLVGADSGTRALAQDANALRNIQVDDYFALKSVGSPRISPDGAWVAYTVRTKDLENDRSETRLWMVSIAGGEALAMTAKGSSVWRPRWSPDGKYLTFMASTKGQSSQVFTLDLRGGERAQLTNIEGGIGGYKWSPDGKRLLLTISDKIEEKSDGPWVIDQLKFKQDYVGYLNRQRTHLYVHDLEAKTTIQITNGDYDDYGATWSQDGSKIAFVSNRTAEPDASSNTDIWLVDPGTPYDQQEPVRVTTNPGTDGSPIWHPDGERIGYLMTYTDRTDIPASYLQTKVAIIRIGEDEPVLLTTEALDRKAWDPIFSPDGSQIYVQLEDDGQVQLAAVSVADGELSRLITGQVQVGATAVAPDGSVVVAISKPRLPGDLFVLDANPPAGSEQPRRLTDVNGELLNSIWLSDV</sequence>
<dbReference type="AlphaFoldDB" id="A0A0F9GR15"/>
<dbReference type="EMBL" id="LAZR01027501">
    <property type="protein sequence ID" value="KKL65537.1"/>
    <property type="molecule type" value="Genomic_DNA"/>
</dbReference>
<proteinExistence type="inferred from homology"/>